<keyword evidence="2" id="KW-0436">Ligase</keyword>
<dbReference type="SUPFAM" id="SSF56059">
    <property type="entry name" value="Glutathione synthetase ATP-binding domain-like"/>
    <property type="match status" value="1"/>
</dbReference>
<dbReference type="InterPro" id="IPR016102">
    <property type="entry name" value="Succinyl-CoA_synth-like"/>
</dbReference>
<evidence type="ECO:0000256" key="3">
    <source>
        <dbReference type="ARBA" id="ARBA00022741"/>
    </source>
</evidence>
<comment type="caution">
    <text evidence="7">The sequence shown here is derived from an EMBL/GenBank/DDBJ whole genome shotgun (WGS) entry which is preliminary data.</text>
</comment>
<dbReference type="Gene3D" id="3.40.50.261">
    <property type="entry name" value="Succinyl-CoA synthetase domains"/>
    <property type="match status" value="2"/>
</dbReference>
<keyword evidence="8" id="KW-1185">Reference proteome</keyword>
<name>A0A231V4H5_9HYPH</name>
<dbReference type="EMBL" id="NBYO01000001">
    <property type="protein sequence ID" value="OXT02921.1"/>
    <property type="molecule type" value="Genomic_DNA"/>
</dbReference>
<comment type="similarity">
    <text evidence="5">In the N-terminal section; belongs to the acetate CoA ligase alpha subunit family.</text>
</comment>
<gene>
    <name evidence="7" type="ORF">B7H23_04135</name>
</gene>
<organism evidence="7 8">
    <name type="scientific">Notoacmeibacter marinus</name>
    <dbReference type="NCBI Taxonomy" id="1876515"/>
    <lineage>
        <taxon>Bacteria</taxon>
        <taxon>Pseudomonadati</taxon>
        <taxon>Pseudomonadota</taxon>
        <taxon>Alphaproteobacteria</taxon>
        <taxon>Hyphomicrobiales</taxon>
        <taxon>Notoacmeibacteraceae</taxon>
        <taxon>Notoacmeibacter</taxon>
    </lineage>
</organism>
<dbReference type="CDD" id="cd04301">
    <property type="entry name" value="NAT_SF"/>
    <property type="match status" value="1"/>
</dbReference>
<sequence>MPTVPAADRHPLTPLFDPRSIAVFGASERSGSVGAQVFRKLAASGFAGKVYPVNTRHKTVMGHRCLPSISKAGQPVDLAVICTPAKTVPAILKDCAAHGTKHVIVLSAGFGEADSGTAMRDELLAIAQKSGIRVLGPNCVGLVRPWLDLDATFLRTTAPKGSLAIVSQSGALCSAISDWAEPNHLGLSALVSLGNGLDIGFGDVVDFLADDPKTKAILLYVEGVRNGPAFVSALRYATWHKPVVVLKAGRSADASRAAATHTGALMGNDDVFNAALERTGAVRAMTFAQLFAAAEILSFGQKVRGNRLAIVTNGGGAGVLASDRASELDLALPSPTDETVAKLDGVLPEHWSRSNPVDVIGDATAPQFGAAVAACLEDDTFDGVLAMLTPQAMTDPEACADHVIAAARAAPGKPVLACWMGHTSVVTARSKLSQAGIADFTTPEGAVDAFSILAQHKRQHDLALEVPRPRHMPEHDIAGAQAIIDGARASNRNSLSQIEAKDLLSIFGIPTDKSHFAKTEEALESAVASVGFPCAIKIHSPDISHKSDVDGVHLDIQSLDEAKTVFREMTARTARLRPQARIQGVAVEPMARIRDARELFVGVTRDPVFGAAIAFGLGGTQIEVLRDRSVSLPPLTEVLARRMIRKTRADRLLDEFRNLQAADRDAIVDVLICISDMVSALPEIGELDINPLLAGPEGVLAIDARIVLTDPADAGPHLAVAPYPTHVDLRETLRDGSVIHIRPIHPEDADQERDFVANLSPNARRLRFFGSSRGLTAEQLARFTQVDFQREFAIVALAENGEDEQQVGVARFHVNAGGYSANFAIVVSDAWQRKGIARRLMGELVREARRRGIKKLRGIVLRENEAMLDLVRALGFTVEKQPDDPDVYAIEFDLTEN</sequence>
<dbReference type="GO" id="GO:0005524">
    <property type="term" value="F:ATP binding"/>
    <property type="evidence" value="ECO:0007669"/>
    <property type="project" value="UniProtKB-KW"/>
</dbReference>
<dbReference type="Gene3D" id="3.40.630.30">
    <property type="match status" value="1"/>
</dbReference>
<dbReference type="InterPro" id="IPR036291">
    <property type="entry name" value="NAD(P)-bd_dom_sf"/>
</dbReference>
<dbReference type="Pfam" id="PF00583">
    <property type="entry name" value="Acetyltransf_1"/>
    <property type="match status" value="1"/>
</dbReference>
<dbReference type="Gene3D" id="3.30.1490.20">
    <property type="entry name" value="ATP-grasp fold, A domain"/>
    <property type="match status" value="1"/>
</dbReference>
<dbReference type="SUPFAM" id="SSF51735">
    <property type="entry name" value="NAD(P)-binding Rossmann-fold domains"/>
    <property type="match status" value="1"/>
</dbReference>
<evidence type="ECO:0000259" key="6">
    <source>
        <dbReference type="PROSITE" id="PS51186"/>
    </source>
</evidence>
<keyword evidence="4" id="KW-0067">ATP-binding</keyword>
<dbReference type="Proteomes" id="UP000215405">
    <property type="component" value="Unassembled WGS sequence"/>
</dbReference>
<evidence type="ECO:0000256" key="4">
    <source>
        <dbReference type="ARBA" id="ARBA00022840"/>
    </source>
</evidence>
<keyword evidence="3" id="KW-0547">Nucleotide-binding</keyword>
<dbReference type="Gene3D" id="3.30.470.20">
    <property type="entry name" value="ATP-grasp fold, B domain"/>
    <property type="match status" value="1"/>
</dbReference>
<dbReference type="GO" id="GO:0006099">
    <property type="term" value="P:tricarboxylic acid cycle"/>
    <property type="evidence" value="ECO:0007669"/>
    <property type="project" value="UniProtKB-KW"/>
</dbReference>
<protein>
    <submittedName>
        <fullName evidence="7">GNAT family N-acetyltransferase</fullName>
    </submittedName>
</protein>
<dbReference type="SUPFAM" id="SSF52210">
    <property type="entry name" value="Succinyl-CoA synthetase domains"/>
    <property type="match status" value="2"/>
</dbReference>
<dbReference type="FunFam" id="3.30.1490.20:FF:000020">
    <property type="entry name" value="Protein lysine acetyltransferase"/>
    <property type="match status" value="1"/>
</dbReference>
<dbReference type="GO" id="GO:0043758">
    <property type="term" value="F:acetate-CoA ligase (ADP-forming) activity"/>
    <property type="evidence" value="ECO:0007669"/>
    <property type="project" value="InterPro"/>
</dbReference>
<dbReference type="InterPro" id="IPR043938">
    <property type="entry name" value="Ligase_CoA_dom"/>
</dbReference>
<dbReference type="AlphaFoldDB" id="A0A231V4H5"/>
<evidence type="ECO:0000313" key="7">
    <source>
        <dbReference type="EMBL" id="OXT02921.1"/>
    </source>
</evidence>
<dbReference type="InterPro" id="IPR013815">
    <property type="entry name" value="ATP_grasp_subdomain_1"/>
</dbReference>
<accession>A0A231V4H5</accession>
<dbReference type="PROSITE" id="PS51186">
    <property type="entry name" value="GNAT"/>
    <property type="match status" value="1"/>
</dbReference>
<dbReference type="SUPFAM" id="SSF55729">
    <property type="entry name" value="Acyl-CoA N-acyltransferases (Nat)"/>
    <property type="match status" value="1"/>
</dbReference>
<dbReference type="PANTHER" id="PTHR43334:SF1">
    <property type="entry name" value="3-HYDROXYPROPIONATE--COA LIGASE [ADP-FORMING]"/>
    <property type="match status" value="1"/>
</dbReference>
<feature type="domain" description="N-acetyltransferase" evidence="6">
    <location>
        <begin position="739"/>
        <end position="897"/>
    </location>
</feature>
<keyword evidence="1" id="KW-0816">Tricarboxylic acid cycle</keyword>
<reference evidence="8" key="1">
    <citation type="journal article" date="2017" name="Int. J. Syst. Evol. Microbiol.">
        <title>Notoacmeibacter marinus gen. nov., sp. nov., isolated from the gut of a limpet and proposal of Notoacmeibacteraceae fam. nov. in the order Rhizobiales of the class Alphaproteobacteria.</title>
        <authorList>
            <person name="Huang Z."/>
            <person name="Guo F."/>
            <person name="Lai Q."/>
        </authorList>
    </citation>
    <scope>NUCLEOTIDE SEQUENCE [LARGE SCALE GENOMIC DNA]</scope>
    <source>
        <strain evidence="8">XMTR2A4</strain>
    </source>
</reference>
<dbReference type="GO" id="GO:0016747">
    <property type="term" value="F:acyltransferase activity, transferring groups other than amino-acyl groups"/>
    <property type="evidence" value="ECO:0007669"/>
    <property type="project" value="InterPro"/>
</dbReference>
<dbReference type="Pfam" id="PF13380">
    <property type="entry name" value="CoA_binding_2"/>
    <property type="match status" value="1"/>
</dbReference>
<evidence type="ECO:0000256" key="5">
    <source>
        <dbReference type="ARBA" id="ARBA00060888"/>
    </source>
</evidence>
<keyword evidence="7" id="KW-0808">Transferase</keyword>
<dbReference type="InterPro" id="IPR016181">
    <property type="entry name" value="Acyl_CoA_acyltransferase"/>
</dbReference>
<dbReference type="SMART" id="SM00881">
    <property type="entry name" value="CoA_binding"/>
    <property type="match status" value="1"/>
</dbReference>
<dbReference type="Pfam" id="PF13607">
    <property type="entry name" value="Succ_CoA_lig"/>
    <property type="match status" value="1"/>
</dbReference>
<proteinExistence type="inferred from homology"/>
<dbReference type="InterPro" id="IPR000182">
    <property type="entry name" value="GNAT_dom"/>
</dbReference>
<dbReference type="InterPro" id="IPR032875">
    <property type="entry name" value="Succ_CoA_lig_flav_dom"/>
</dbReference>
<dbReference type="PANTHER" id="PTHR43334">
    <property type="entry name" value="ACETATE--COA LIGASE [ADP-FORMING]"/>
    <property type="match status" value="1"/>
</dbReference>
<dbReference type="Pfam" id="PF19045">
    <property type="entry name" value="Ligase_CoA_2"/>
    <property type="match status" value="1"/>
</dbReference>
<dbReference type="InterPro" id="IPR051538">
    <property type="entry name" value="Acyl-CoA_Synth/Transferase"/>
</dbReference>
<evidence type="ECO:0000313" key="8">
    <source>
        <dbReference type="Proteomes" id="UP000215405"/>
    </source>
</evidence>
<evidence type="ECO:0000256" key="1">
    <source>
        <dbReference type="ARBA" id="ARBA00022532"/>
    </source>
</evidence>
<dbReference type="Pfam" id="PF13549">
    <property type="entry name" value="ATP-grasp_5"/>
    <property type="match status" value="1"/>
</dbReference>
<dbReference type="Gene3D" id="3.40.50.720">
    <property type="entry name" value="NAD(P)-binding Rossmann-like Domain"/>
    <property type="match status" value="1"/>
</dbReference>
<evidence type="ECO:0000256" key="2">
    <source>
        <dbReference type="ARBA" id="ARBA00022598"/>
    </source>
</evidence>
<dbReference type="InterPro" id="IPR003781">
    <property type="entry name" value="CoA-bd"/>
</dbReference>